<keyword evidence="2" id="KW-1185">Reference proteome</keyword>
<sequence>MKEDLESRNESLWGLNPFFLRCIHADPRSLQPCNGKANTLSTGKRDPWLVAFANNEDVGEPSGKAVAIGIFHMNYIKGTWVSLPVASARNSERSEERFLVSFDRFWGKLTLFGEFHYPVALFLVIKSLAASWGVRGLSRDGSLEPEVTHLCGGD</sequence>
<comment type="caution">
    <text evidence="1">The sequence shown here is derived from an EMBL/GenBank/DDBJ whole genome shotgun (WGS) entry which is preliminary data.</text>
</comment>
<evidence type="ECO:0000313" key="2">
    <source>
        <dbReference type="Proteomes" id="UP000242450"/>
    </source>
</evidence>
<accession>A0A212D4C3</accession>
<dbReference type="AlphaFoldDB" id="A0A212D4C3"/>
<reference evidence="1 2" key="1">
    <citation type="journal article" date="2018" name="Mol. Genet. Genomics">
        <title>The red deer Cervus elaphus genome CerEla1.0: sequencing, annotating, genes, and chromosomes.</title>
        <authorList>
            <person name="Bana N.A."/>
            <person name="Nyiri A."/>
            <person name="Nagy J."/>
            <person name="Frank K."/>
            <person name="Nagy T."/>
            <person name="Steger V."/>
            <person name="Schiller M."/>
            <person name="Lakatos P."/>
            <person name="Sugar L."/>
            <person name="Horn P."/>
            <person name="Barta E."/>
            <person name="Orosz L."/>
        </authorList>
    </citation>
    <scope>NUCLEOTIDE SEQUENCE [LARGE SCALE GENOMIC DNA]</scope>
    <source>
        <strain evidence="1">Hungarian</strain>
    </source>
</reference>
<proteinExistence type="predicted"/>
<name>A0A212D4C3_CEREH</name>
<protein>
    <submittedName>
        <fullName evidence="1">Uncharacterized protein</fullName>
    </submittedName>
</protein>
<dbReference type="Proteomes" id="UP000242450">
    <property type="component" value="Chromosome 7"/>
</dbReference>
<organism evidence="1 2">
    <name type="scientific">Cervus elaphus hippelaphus</name>
    <name type="common">European red deer</name>
    <dbReference type="NCBI Taxonomy" id="46360"/>
    <lineage>
        <taxon>Eukaryota</taxon>
        <taxon>Metazoa</taxon>
        <taxon>Chordata</taxon>
        <taxon>Craniata</taxon>
        <taxon>Vertebrata</taxon>
        <taxon>Euteleostomi</taxon>
        <taxon>Mammalia</taxon>
        <taxon>Eutheria</taxon>
        <taxon>Laurasiatheria</taxon>
        <taxon>Artiodactyla</taxon>
        <taxon>Ruminantia</taxon>
        <taxon>Pecora</taxon>
        <taxon>Cervidae</taxon>
        <taxon>Cervinae</taxon>
        <taxon>Cervus</taxon>
    </lineage>
</organism>
<dbReference type="EMBL" id="MKHE01000007">
    <property type="protein sequence ID" value="OWK13098.1"/>
    <property type="molecule type" value="Genomic_DNA"/>
</dbReference>
<evidence type="ECO:0000313" key="1">
    <source>
        <dbReference type="EMBL" id="OWK13098.1"/>
    </source>
</evidence>
<gene>
    <name evidence="1" type="ORF">Celaphus_00014251</name>
</gene>